<dbReference type="SUPFAM" id="SSF56672">
    <property type="entry name" value="DNA/RNA polymerases"/>
    <property type="match status" value="1"/>
</dbReference>
<dbReference type="InterPro" id="IPR043502">
    <property type="entry name" value="DNA/RNA_pol_sf"/>
</dbReference>
<sequence>MNFEKQLDLRIAARNPFPQTRIGHTMETCTRNQGFPPNYSMKNNSSIVNYLANDGVEHNEEEVNIEVASQKSTHSFTYEQYEKLISLIEHLGMTTRQGLVTTNQDPNSQRMIGSGKQVEGLYHLVVDAQGTELPNAHAMREELDSLEQNGTWKTVDPPSHVKPIWSKWVYKVKHQADGSIERFKSRLVAKAKLTIVPMILALALIHNWHLHQLDVNNAFLHADLNEDIYMTIPQGVSCINGNQACKLLKSLYGFEQANQKWYGKLTSMLLVHGYTQAASDHSLFVKSHGPWHNIIASRILLALLLKLKTLAYYFLGLEVAHSKMGISICQCKYCVYLRADSSFTGAKPAKTLLDPSIKLHHDGGKSYANLQVTCAKIPVLYSDSRRALHIATIPRQEILQETQGWMRLCEFQVLGVALAEFEVKCTTGHLEF</sequence>
<evidence type="ECO:0000313" key="3">
    <source>
        <dbReference type="Proteomes" id="UP000257109"/>
    </source>
</evidence>
<organism evidence="2 3">
    <name type="scientific">Mucuna pruriens</name>
    <name type="common">Velvet bean</name>
    <name type="synonym">Dolichos pruriens</name>
    <dbReference type="NCBI Taxonomy" id="157652"/>
    <lineage>
        <taxon>Eukaryota</taxon>
        <taxon>Viridiplantae</taxon>
        <taxon>Streptophyta</taxon>
        <taxon>Embryophyta</taxon>
        <taxon>Tracheophyta</taxon>
        <taxon>Spermatophyta</taxon>
        <taxon>Magnoliopsida</taxon>
        <taxon>eudicotyledons</taxon>
        <taxon>Gunneridae</taxon>
        <taxon>Pentapetalae</taxon>
        <taxon>rosids</taxon>
        <taxon>fabids</taxon>
        <taxon>Fabales</taxon>
        <taxon>Fabaceae</taxon>
        <taxon>Papilionoideae</taxon>
        <taxon>50 kb inversion clade</taxon>
        <taxon>NPAAA clade</taxon>
        <taxon>indigoferoid/millettioid clade</taxon>
        <taxon>Phaseoleae</taxon>
        <taxon>Mucuna</taxon>
    </lineage>
</organism>
<dbReference type="InterPro" id="IPR013103">
    <property type="entry name" value="RVT_2"/>
</dbReference>
<proteinExistence type="predicted"/>
<feature type="domain" description="Reverse transcriptase Ty1/copia-type" evidence="1">
    <location>
        <begin position="149"/>
        <end position="295"/>
    </location>
</feature>
<dbReference type="EMBL" id="QJKJ01001346">
    <property type="protein sequence ID" value="RDY08075.1"/>
    <property type="molecule type" value="Genomic_DNA"/>
</dbReference>
<dbReference type="STRING" id="157652.A0A371HZ38"/>
<evidence type="ECO:0000313" key="2">
    <source>
        <dbReference type="EMBL" id="RDY08075.1"/>
    </source>
</evidence>
<dbReference type="Proteomes" id="UP000257109">
    <property type="component" value="Unassembled WGS sequence"/>
</dbReference>
<name>A0A371HZ38_MUCPR</name>
<gene>
    <name evidence="2" type="ORF">CR513_07741</name>
</gene>
<dbReference type="Pfam" id="PF07727">
    <property type="entry name" value="RVT_2"/>
    <property type="match status" value="1"/>
</dbReference>
<feature type="non-terminal residue" evidence="2">
    <location>
        <position position="1"/>
    </location>
</feature>
<accession>A0A371HZ38</accession>
<dbReference type="AlphaFoldDB" id="A0A371HZ38"/>
<protein>
    <recommendedName>
        <fullName evidence="1">Reverse transcriptase Ty1/copia-type domain-containing protein</fullName>
    </recommendedName>
</protein>
<dbReference type="OrthoDB" id="7473114at2759"/>
<keyword evidence="3" id="KW-1185">Reference proteome</keyword>
<reference evidence="2" key="1">
    <citation type="submission" date="2018-05" db="EMBL/GenBank/DDBJ databases">
        <title>Draft genome of Mucuna pruriens seed.</title>
        <authorList>
            <person name="Nnadi N.E."/>
            <person name="Vos R."/>
            <person name="Hasami M.H."/>
            <person name="Devisetty U.K."/>
            <person name="Aguiy J.C."/>
        </authorList>
    </citation>
    <scope>NUCLEOTIDE SEQUENCE [LARGE SCALE GENOMIC DNA]</scope>
    <source>
        <strain evidence="2">JCA_2017</strain>
    </source>
</reference>
<comment type="caution">
    <text evidence="2">The sequence shown here is derived from an EMBL/GenBank/DDBJ whole genome shotgun (WGS) entry which is preliminary data.</text>
</comment>
<evidence type="ECO:0000259" key="1">
    <source>
        <dbReference type="Pfam" id="PF07727"/>
    </source>
</evidence>